<dbReference type="RefSeq" id="WP_048879870.1">
    <property type="nucleotide sequence ID" value="NZ_BANC01000095.1"/>
</dbReference>
<dbReference type="STRING" id="1120923.SAMN02746095_01915"/>
<gene>
    <name evidence="1" type="ORF">Aam_097_011</name>
</gene>
<dbReference type="SUPFAM" id="SSF103025">
    <property type="entry name" value="Folate-binding domain"/>
    <property type="match status" value="1"/>
</dbReference>
<evidence type="ECO:0000313" key="1">
    <source>
        <dbReference type="EMBL" id="GAN81486.1"/>
    </source>
</evidence>
<dbReference type="Gene3D" id="3.30.70.1520">
    <property type="entry name" value="Heterotetrameric sarcosine oxidase"/>
    <property type="match status" value="1"/>
</dbReference>
<keyword evidence="2" id="KW-1185">Reference proteome</keyword>
<dbReference type="Proteomes" id="UP000032668">
    <property type="component" value="Unassembled WGS sequence"/>
</dbReference>
<evidence type="ECO:0000313" key="2">
    <source>
        <dbReference type="Proteomes" id="UP000032668"/>
    </source>
</evidence>
<dbReference type="EMBL" id="BANC01000095">
    <property type="protein sequence ID" value="GAN81486.1"/>
    <property type="molecule type" value="Genomic_DNA"/>
</dbReference>
<dbReference type="AlphaFoldDB" id="A0A0D6PJB1"/>
<comment type="caution">
    <text evidence="1">The sequence shown here is derived from an EMBL/GenBank/DDBJ whole genome shotgun (WGS) entry which is preliminary data.</text>
</comment>
<dbReference type="InterPro" id="IPR027266">
    <property type="entry name" value="TrmE/GcvT-like"/>
</dbReference>
<dbReference type="OrthoDB" id="9814782at2"/>
<organism evidence="1 2">
    <name type="scientific">Acidocella aminolytica 101 = DSM 11237</name>
    <dbReference type="NCBI Taxonomy" id="1120923"/>
    <lineage>
        <taxon>Bacteria</taxon>
        <taxon>Pseudomonadati</taxon>
        <taxon>Pseudomonadota</taxon>
        <taxon>Alphaproteobacteria</taxon>
        <taxon>Acetobacterales</taxon>
        <taxon>Acidocellaceae</taxon>
        <taxon>Acidocella</taxon>
    </lineage>
</organism>
<protein>
    <submittedName>
        <fullName evidence="1">Sarcosine oxidase gamma subunit</fullName>
    </submittedName>
</protein>
<reference evidence="1 2" key="1">
    <citation type="submission" date="2012-11" db="EMBL/GenBank/DDBJ databases">
        <title>Whole genome sequence of Acidocella aminolytica 101 = DSM 11237.</title>
        <authorList>
            <person name="Azuma Y."/>
            <person name="Higashiura N."/>
            <person name="Hirakawa H."/>
            <person name="Matsushita K."/>
        </authorList>
    </citation>
    <scope>NUCLEOTIDE SEQUENCE [LARGE SCALE GENOMIC DNA]</scope>
    <source>
        <strain evidence="2">101 / DSM 11237</strain>
    </source>
</reference>
<accession>A0A0D6PJB1</accession>
<sequence>MLDAVVPAFAPHPFISLAAPRRIRSLAAYKSTLPALEAALGIKLPTGPKRVGHQGAEILWNGPRQWLVMGELDLPAEHAAVTEQTDGLCLLTLSGPYAVEILKKVLRIDIARFAADEVAITTAAHISVRVWREGENFILACFRSFGEALHHALMQASETLTGRG</sequence>
<dbReference type="Gene3D" id="3.30.1360.120">
    <property type="entry name" value="Probable tRNA modification gtpase trme, domain 1"/>
    <property type="match status" value="1"/>
</dbReference>
<name>A0A0D6PJB1_9PROT</name>
<proteinExistence type="predicted"/>